<dbReference type="Pfam" id="PF00087">
    <property type="entry name" value="Toxin_TOLIP"/>
    <property type="match status" value="1"/>
</dbReference>
<gene>
    <name evidence="4" type="ORF">NDU88_003947</name>
</gene>
<dbReference type="InterPro" id="IPR045860">
    <property type="entry name" value="Snake_toxin-like_sf"/>
</dbReference>
<dbReference type="PANTHER" id="PTHR16983:SF13">
    <property type="entry name" value="LYMPHOCYTE ANTIGEN 6E"/>
    <property type="match status" value="1"/>
</dbReference>
<evidence type="ECO:0000313" key="5">
    <source>
        <dbReference type="Proteomes" id="UP001066276"/>
    </source>
</evidence>
<organism evidence="4 5">
    <name type="scientific">Pleurodeles waltl</name>
    <name type="common">Iberian ribbed newt</name>
    <dbReference type="NCBI Taxonomy" id="8319"/>
    <lineage>
        <taxon>Eukaryota</taxon>
        <taxon>Metazoa</taxon>
        <taxon>Chordata</taxon>
        <taxon>Craniata</taxon>
        <taxon>Vertebrata</taxon>
        <taxon>Euteleostomi</taxon>
        <taxon>Amphibia</taxon>
        <taxon>Batrachia</taxon>
        <taxon>Caudata</taxon>
        <taxon>Salamandroidea</taxon>
        <taxon>Salamandridae</taxon>
        <taxon>Pleurodelinae</taxon>
        <taxon>Pleurodeles</taxon>
    </lineage>
</organism>
<dbReference type="Proteomes" id="UP001066276">
    <property type="component" value="Chromosome 2_2"/>
</dbReference>
<dbReference type="AlphaFoldDB" id="A0AAV7UZW3"/>
<feature type="domain" description="Snake toxin/toxin-like" evidence="3">
    <location>
        <begin position="22"/>
        <end position="98"/>
    </location>
</feature>
<accession>A0AAV7UZW3</accession>
<sequence>MERFLVILLGAMLCVPPAHSIVCYVCDSQTDNVICNIKTSNCSLANYVCMTVLDTSGIGSGSEVTKITKSCTNQCTPKDYNVILASYSVSCCKNDYCNINSAGGMKTSHALILLVCFIGALLQSTGLW</sequence>
<keyword evidence="1 2" id="KW-0732">Signal</keyword>
<evidence type="ECO:0000313" key="4">
    <source>
        <dbReference type="EMBL" id="KAJ1194660.1"/>
    </source>
</evidence>
<feature type="signal peptide" evidence="2">
    <location>
        <begin position="1"/>
        <end position="20"/>
    </location>
</feature>
<dbReference type="InterPro" id="IPR035076">
    <property type="entry name" value="Toxin/TOLIP"/>
</dbReference>
<name>A0AAV7UZW3_PLEWA</name>
<proteinExistence type="predicted"/>
<evidence type="ECO:0000256" key="2">
    <source>
        <dbReference type="SAM" id="SignalP"/>
    </source>
</evidence>
<dbReference type="EMBL" id="JANPWB010000004">
    <property type="protein sequence ID" value="KAJ1194660.1"/>
    <property type="molecule type" value="Genomic_DNA"/>
</dbReference>
<dbReference type="SUPFAM" id="SSF57302">
    <property type="entry name" value="Snake toxin-like"/>
    <property type="match status" value="1"/>
</dbReference>
<comment type="caution">
    <text evidence="4">The sequence shown here is derived from an EMBL/GenBank/DDBJ whole genome shotgun (WGS) entry which is preliminary data.</text>
</comment>
<dbReference type="InterPro" id="IPR051110">
    <property type="entry name" value="Ly-6/neurotoxin-like_GPI-ap"/>
</dbReference>
<evidence type="ECO:0000259" key="3">
    <source>
        <dbReference type="Pfam" id="PF00087"/>
    </source>
</evidence>
<feature type="chain" id="PRO_5043709277" description="Snake toxin/toxin-like domain-containing protein" evidence="2">
    <location>
        <begin position="21"/>
        <end position="128"/>
    </location>
</feature>
<dbReference type="FunFam" id="2.10.60.10:FF:000003">
    <property type="entry name" value="lymphocyte antigen 6E isoform X1"/>
    <property type="match status" value="1"/>
</dbReference>
<reference evidence="4" key="1">
    <citation type="journal article" date="2022" name="bioRxiv">
        <title>Sequencing and chromosome-scale assembly of the giantPleurodeles waltlgenome.</title>
        <authorList>
            <person name="Brown T."/>
            <person name="Elewa A."/>
            <person name="Iarovenko S."/>
            <person name="Subramanian E."/>
            <person name="Araus A.J."/>
            <person name="Petzold A."/>
            <person name="Susuki M."/>
            <person name="Suzuki K.-i.T."/>
            <person name="Hayashi T."/>
            <person name="Toyoda A."/>
            <person name="Oliveira C."/>
            <person name="Osipova E."/>
            <person name="Leigh N.D."/>
            <person name="Simon A."/>
            <person name="Yun M.H."/>
        </authorList>
    </citation>
    <scope>NUCLEOTIDE SEQUENCE</scope>
    <source>
        <strain evidence="4">20211129_DDA</strain>
        <tissue evidence="4">Liver</tissue>
    </source>
</reference>
<protein>
    <recommendedName>
        <fullName evidence="3">Snake toxin/toxin-like domain-containing protein</fullName>
    </recommendedName>
</protein>
<dbReference type="PANTHER" id="PTHR16983">
    <property type="entry name" value="UPAR/LY6 DOMAIN-CONTAINING PROTEIN"/>
    <property type="match status" value="1"/>
</dbReference>
<dbReference type="Gene3D" id="2.10.60.10">
    <property type="entry name" value="CD59"/>
    <property type="match status" value="1"/>
</dbReference>
<keyword evidence="5" id="KW-1185">Reference proteome</keyword>
<dbReference type="GO" id="GO:0005886">
    <property type="term" value="C:plasma membrane"/>
    <property type="evidence" value="ECO:0007669"/>
    <property type="project" value="TreeGrafter"/>
</dbReference>
<evidence type="ECO:0000256" key="1">
    <source>
        <dbReference type="ARBA" id="ARBA00022729"/>
    </source>
</evidence>